<evidence type="ECO:0000256" key="3">
    <source>
        <dbReference type="ARBA" id="ARBA00009463"/>
    </source>
</evidence>
<dbReference type="GO" id="GO:0006635">
    <property type="term" value="P:fatty acid beta-oxidation"/>
    <property type="evidence" value="ECO:0007669"/>
    <property type="project" value="TreeGrafter"/>
</dbReference>
<evidence type="ECO:0000256" key="12">
    <source>
        <dbReference type="PIRSR" id="PIRSR000105-2"/>
    </source>
</evidence>
<evidence type="ECO:0000259" key="14">
    <source>
        <dbReference type="Pfam" id="PF00725"/>
    </source>
</evidence>
<feature type="binding site" evidence="12">
    <location>
        <position position="316"/>
    </location>
    <ligand>
        <name>NAD(+)</name>
        <dbReference type="ChEBI" id="CHEBI:57540"/>
    </ligand>
</feature>
<dbReference type="InterPro" id="IPR022694">
    <property type="entry name" value="3-OHacyl-CoA_DH"/>
</dbReference>
<feature type="binding site" evidence="13">
    <location>
        <position position="157"/>
    </location>
    <ligand>
        <name>CoA</name>
        <dbReference type="ChEBI" id="CHEBI:57287"/>
    </ligand>
</feature>
<dbReference type="SUPFAM" id="SSF48179">
    <property type="entry name" value="6-phosphogluconate dehydrogenase C-terminal domain-like"/>
    <property type="match status" value="1"/>
</dbReference>
<evidence type="ECO:0000256" key="11">
    <source>
        <dbReference type="PIRSR" id="PIRSR000105-1"/>
    </source>
</evidence>
<feature type="binding site" evidence="13">
    <location>
        <position position="88"/>
    </location>
    <ligand>
        <name>CoA</name>
        <dbReference type="ChEBI" id="CHEBI:57287"/>
    </ligand>
</feature>
<sequence length="327" mass="35485">MSLNKLITSPVIRQAYFRASAVRAFATSTIQQKEIKNVTVIGAGLMGAGIAQVAAQAQLKVTLVDTTEKALENGQNIIGTSIKRVAKKLNPDDQAKQQEYIDNALNNISTTVDSKAAAKDADLIVEAIVENIKVKQQLFKDLDAAAPEHTIFASNTSSLSVTEIASATSEARQKQFAGLHFFNPVPAMKLVEIVRTDKLQEQVFEDLAQMSKKIGKSPVSCKDTPGFIVNRLLVPYMLEAFRILDRGEASPQDVDTAMKLGAGMPMGPIELADFVGLDTMKFIADGWRETGGIEPSLVTPVKVLDELVAEGRLGRKSGKGFYDYPKK</sequence>
<feature type="domain" description="3-hydroxyacyl-CoA dehydrogenase C-terminal" evidence="14">
    <location>
        <begin position="226"/>
        <end position="324"/>
    </location>
</feature>
<evidence type="ECO:0000256" key="5">
    <source>
        <dbReference type="ARBA" id="ARBA00022832"/>
    </source>
</evidence>
<dbReference type="Gene3D" id="3.40.50.720">
    <property type="entry name" value="NAD(P)-binding Rossmann-like Domain"/>
    <property type="match status" value="1"/>
</dbReference>
<evidence type="ECO:0000256" key="13">
    <source>
        <dbReference type="PIRSR" id="PIRSR000105-3"/>
    </source>
</evidence>
<dbReference type="Gene3D" id="1.10.1040.10">
    <property type="entry name" value="N-(1-d-carboxylethyl)-l-norvaline Dehydrogenase, domain 2"/>
    <property type="match status" value="1"/>
</dbReference>
<dbReference type="InterPro" id="IPR008927">
    <property type="entry name" value="6-PGluconate_DH-like_C_sf"/>
</dbReference>
<organism evidence="16 17">
    <name type="scientific">Mortierella isabellina</name>
    <name type="common">Filamentous fungus</name>
    <name type="synonym">Umbelopsis isabellina</name>
    <dbReference type="NCBI Taxonomy" id="91625"/>
    <lineage>
        <taxon>Eukaryota</taxon>
        <taxon>Fungi</taxon>
        <taxon>Fungi incertae sedis</taxon>
        <taxon>Mucoromycota</taxon>
        <taxon>Mucoromycotina</taxon>
        <taxon>Umbelopsidomycetes</taxon>
        <taxon>Umbelopsidales</taxon>
        <taxon>Umbelopsidaceae</taxon>
        <taxon>Umbelopsis</taxon>
    </lineage>
</organism>
<dbReference type="GO" id="GO:0003857">
    <property type="term" value="F:(3S)-3-hydroxyacyl-CoA dehydrogenase (NAD+) activity"/>
    <property type="evidence" value="ECO:0007669"/>
    <property type="project" value="UniProtKB-EC"/>
</dbReference>
<evidence type="ECO:0000256" key="7">
    <source>
        <dbReference type="ARBA" id="ARBA00023027"/>
    </source>
</evidence>
<dbReference type="Pfam" id="PF02737">
    <property type="entry name" value="3HCDH_N"/>
    <property type="match status" value="1"/>
</dbReference>
<name>A0A8H7PFV3_MORIS</name>
<comment type="pathway">
    <text evidence="2">Lipid metabolism; fatty acid beta-oxidation.</text>
</comment>
<evidence type="ECO:0000256" key="9">
    <source>
        <dbReference type="ARBA" id="ARBA00023128"/>
    </source>
</evidence>
<dbReference type="AlphaFoldDB" id="A0A8H7PFV3"/>
<feature type="domain" description="3-hydroxyacyl-CoA dehydrogenase NAD binding" evidence="15">
    <location>
        <begin position="37"/>
        <end position="224"/>
    </location>
</feature>
<feature type="binding site" evidence="12">
    <location>
        <begin position="42"/>
        <end position="47"/>
    </location>
    <ligand>
        <name>NAD(+)</name>
        <dbReference type="ChEBI" id="CHEBI:57540"/>
    </ligand>
</feature>
<protein>
    <recommendedName>
        <fullName evidence="4">3-hydroxyacyl-CoA dehydrogenase</fullName>
        <ecNumber evidence="4">1.1.1.35</ecNumber>
    </recommendedName>
</protein>
<feature type="site" description="Important for catalytic activity" evidence="11">
    <location>
        <position position="180"/>
    </location>
</feature>
<evidence type="ECO:0000256" key="10">
    <source>
        <dbReference type="ARBA" id="ARBA00049556"/>
    </source>
</evidence>
<dbReference type="InterPro" id="IPR013328">
    <property type="entry name" value="6PGD_dom2"/>
</dbReference>
<evidence type="ECO:0000256" key="4">
    <source>
        <dbReference type="ARBA" id="ARBA00013000"/>
    </source>
</evidence>
<dbReference type="EMBL" id="JAEPQZ010000015">
    <property type="protein sequence ID" value="KAG2173189.1"/>
    <property type="molecule type" value="Genomic_DNA"/>
</dbReference>
<feature type="binding site" evidence="12">
    <location>
        <position position="183"/>
    </location>
    <ligand>
        <name>NAD(+)</name>
        <dbReference type="ChEBI" id="CHEBI:57540"/>
    </ligand>
</feature>
<dbReference type="FunFam" id="3.40.50.720:FF:000258">
    <property type="entry name" value="Hydroxyacyl-coenzyme A dehydrogenase, mitochondrial"/>
    <property type="match status" value="1"/>
</dbReference>
<dbReference type="Pfam" id="PF00725">
    <property type="entry name" value="3HCDH"/>
    <property type="match status" value="1"/>
</dbReference>
<keyword evidence="5" id="KW-0276">Fatty acid metabolism</keyword>
<dbReference type="EC" id="1.1.1.35" evidence="4"/>
<accession>A0A8H7PFV3</accession>
<evidence type="ECO:0000256" key="1">
    <source>
        <dbReference type="ARBA" id="ARBA00004305"/>
    </source>
</evidence>
<evidence type="ECO:0000256" key="6">
    <source>
        <dbReference type="ARBA" id="ARBA00023002"/>
    </source>
</evidence>
<dbReference type="PANTHER" id="PTHR43561:SF3">
    <property type="entry name" value="HYDROXYACYL-COENZYME A DEHYDROGENASE, MITOCHONDRIAL"/>
    <property type="match status" value="1"/>
</dbReference>
<keyword evidence="6" id="KW-0560">Oxidoreductase</keyword>
<feature type="binding site" evidence="12">
    <location>
        <position position="135"/>
    </location>
    <ligand>
        <name>NAD(+)</name>
        <dbReference type="ChEBI" id="CHEBI:57540"/>
    </ligand>
</feature>
<feature type="binding site" evidence="13">
    <location>
        <position position="81"/>
    </location>
    <ligand>
        <name>CoA</name>
        <dbReference type="ChEBI" id="CHEBI:57287"/>
    </ligand>
</feature>
<comment type="catalytic activity">
    <reaction evidence="10">
        <text>a (3S)-3-hydroxyacyl-CoA + NAD(+) = a 3-oxoacyl-CoA + NADH + H(+)</text>
        <dbReference type="Rhea" id="RHEA:22432"/>
        <dbReference type="ChEBI" id="CHEBI:15378"/>
        <dbReference type="ChEBI" id="CHEBI:57318"/>
        <dbReference type="ChEBI" id="CHEBI:57540"/>
        <dbReference type="ChEBI" id="CHEBI:57945"/>
        <dbReference type="ChEBI" id="CHEBI:90726"/>
        <dbReference type="EC" id="1.1.1.35"/>
    </reaction>
</comment>
<keyword evidence="8" id="KW-0443">Lipid metabolism</keyword>
<dbReference type="InterPro" id="IPR006180">
    <property type="entry name" value="3-OHacyl-CoA_DH_CS"/>
</dbReference>
<dbReference type="InterPro" id="IPR006176">
    <property type="entry name" value="3-OHacyl-CoA_DH_NAD-bd"/>
</dbReference>
<reference evidence="16" key="1">
    <citation type="submission" date="2020-12" db="EMBL/GenBank/DDBJ databases">
        <title>Metabolic potential, ecology and presence of endohyphal bacteria is reflected in genomic diversity of Mucoromycotina.</title>
        <authorList>
            <person name="Muszewska A."/>
            <person name="Okrasinska A."/>
            <person name="Steczkiewicz K."/>
            <person name="Drgas O."/>
            <person name="Orlowska M."/>
            <person name="Perlinska-Lenart U."/>
            <person name="Aleksandrzak-Piekarczyk T."/>
            <person name="Szatraj K."/>
            <person name="Zielenkiewicz U."/>
            <person name="Pilsyk S."/>
            <person name="Malc E."/>
            <person name="Mieczkowski P."/>
            <person name="Kruszewska J.S."/>
            <person name="Biernat P."/>
            <person name="Pawlowska J."/>
        </authorList>
    </citation>
    <scope>NUCLEOTIDE SEQUENCE</scope>
    <source>
        <strain evidence="16">WA0000067209</strain>
    </source>
</reference>
<comment type="subcellular location">
    <subcellularLocation>
        <location evidence="1">Mitochondrion matrix</location>
    </subcellularLocation>
</comment>
<feature type="binding site" evidence="12">
    <location>
        <position position="130"/>
    </location>
    <ligand>
        <name>NAD(+)</name>
        <dbReference type="ChEBI" id="CHEBI:57540"/>
    </ligand>
</feature>
<keyword evidence="17" id="KW-1185">Reference proteome</keyword>
<dbReference type="Proteomes" id="UP000654370">
    <property type="component" value="Unassembled WGS sequence"/>
</dbReference>
<dbReference type="PANTHER" id="PTHR43561">
    <property type="match status" value="1"/>
</dbReference>
<comment type="similarity">
    <text evidence="3">Belongs to the 3-hydroxyacyl-CoA dehydrogenase family.</text>
</comment>
<dbReference type="PIRSF" id="PIRSF000105">
    <property type="entry name" value="HCDH"/>
    <property type="match status" value="1"/>
</dbReference>
<dbReference type="OrthoDB" id="5958943at2759"/>
<evidence type="ECO:0000313" key="16">
    <source>
        <dbReference type="EMBL" id="KAG2173189.1"/>
    </source>
</evidence>
<feature type="binding site" evidence="12">
    <location>
        <position position="157"/>
    </location>
    <ligand>
        <name>NAD(+)</name>
        <dbReference type="ChEBI" id="CHEBI:57540"/>
    </ligand>
</feature>
<dbReference type="InterPro" id="IPR036291">
    <property type="entry name" value="NAD(P)-bd_dom_sf"/>
</dbReference>
<dbReference type="GO" id="GO:0005759">
    <property type="term" value="C:mitochondrial matrix"/>
    <property type="evidence" value="ECO:0007669"/>
    <property type="project" value="UniProtKB-SubCell"/>
</dbReference>
<gene>
    <name evidence="16" type="ORF">INT43_004563</name>
</gene>
<keyword evidence="9" id="KW-0496">Mitochondrion</keyword>
<evidence type="ECO:0000259" key="15">
    <source>
        <dbReference type="Pfam" id="PF02737"/>
    </source>
</evidence>
<evidence type="ECO:0000256" key="2">
    <source>
        <dbReference type="ARBA" id="ARBA00005005"/>
    </source>
</evidence>
<dbReference type="InterPro" id="IPR052242">
    <property type="entry name" value="Mito_3-hydroxyacyl-CoA_DH"/>
</dbReference>
<proteinExistence type="inferred from homology"/>
<dbReference type="PROSITE" id="PS00067">
    <property type="entry name" value="3HCDH"/>
    <property type="match status" value="1"/>
</dbReference>
<evidence type="ECO:0000256" key="8">
    <source>
        <dbReference type="ARBA" id="ARBA00023098"/>
    </source>
</evidence>
<keyword evidence="7 12" id="KW-0520">NAD</keyword>
<dbReference type="GO" id="GO:0070403">
    <property type="term" value="F:NAD+ binding"/>
    <property type="evidence" value="ECO:0007669"/>
    <property type="project" value="InterPro"/>
</dbReference>
<feature type="binding site" evidence="12">
    <location>
        <position position="65"/>
    </location>
    <ligand>
        <name>NAD(+)</name>
        <dbReference type="ChEBI" id="CHEBI:57540"/>
    </ligand>
</feature>
<comment type="caution">
    <text evidence="16">The sequence shown here is derived from an EMBL/GenBank/DDBJ whole genome shotgun (WGS) entry which is preliminary data.</text>
</comment>
<dbReference type="SUPFAM" id="SSF51735">
    <property type="entry name" value="NAD(P)-binding Rossmann-fold domains"/>
    <property type="match status" value="1"/>
</dbReference>
<dbReference type="InterPro" id="IPR006108">
    <property type="entry name" value="3HC_DH_C"/>
</dbReference>
<evidence type="ECO:0000313" key="17">
    <source>
        <dbReference type="Proteomes" id="UP000654370"/>
    </source>
</evidence>